<feature type="compositionally biased region" description="Polar residues" evidence="1">
    <location>
        <begin position="218"/>
        <end position="234"/>
    </location>
</feature>
<evidence type="ECO:0000256" key="1">
    <source>
        <dbReference type="SAM" id="MobiDB-lite"/>
    </source>
</evidence>
<accession>A0A513ZZQ9</accession>
<feature type="compositionally biased region" description="Basic and acidic residues" evidence="1">
    <location>
        <begin position="208"/>
        <end position="217"/>
    </location>
</feature>
<protein>
    <submittedName>
        <fullName evidence="2">Uncharacterized protein</fullName>
    </submittedName>
</protein>
<keyword evidence="3" id="KW-1185">Reference proteome</keyword>
<evidence type="ECO:0000313" key="3">
    <source>
        <dbReference type="Proteomes" id="UP000319466"/>
    </source>
</evidence>
<feature type="compositionally biased region" description="Acidic residues" evidence="1">
    <location>
        <begin position="235"/>
        <end position="244"/>
    </location>
</feature>
<proteinExistence type="predicted"/>
<dbReference type="EMBL" id="MK838112">
    <property type="protein sequence ID" value="QDH46517.1"/>
    <property type="molecule type" value="Genomic_DNA"/>
</dbReference>
<reference evidence="2 3" key="1">
    <citation type="submission" date="2019-04" db="EMBL/GenBank/DDBJ databases">
        <title>Novel bacteriophages capable of disrupting biofilms from clinical strains of Aeromonas hydrophila with intrinsic antibiotic resistance.</title>
        <authorList>
            <person name="Kabwe M."/>
            <person name="Brown T.L."/>
            <person name="Speirs L."/>
            <person name="Ku H."/>
            <person name="Leach M."/>
            <person name="Chan H.T."/>
            <person name="Petrovski S."/>
            <person name="Lock P."/>
            <person name="Tucci J."/>
        </authorList>
    </citation>
    <scope>NUCLEOTIDE SEQUENCE [LARGE SCALE GENOMIC DNA]</scope>
</reference>
<feature type="region of interest" description="Disordered" evidence="1">
    <location>
        <begin position="203"/>
        <end position="244"/>
    </location>
</feature>
<gene>
    <name evidence="2" type="ORF">LAh6_46</name>
</gene>
<name>A0A513ZZQ9_9CAUD</name>
<organism evidence="2 3">
    <name type="scientific">Aeromonas phage LAh_6</name>
    <dbReference type="NCBI Taxonomy" id="2591030"/>
    <lineage>
        <taxon>Viruses</taxon>
        <taxon>Duplodnaviria</taxon>
        <taxon>Heunggongvirae</taxon>
        <taxon>Uroviricota</taxon>
        <taxon>Caudoviricetes</taxon>
        <taxon>Grimontviridae</taxon>
        <taxon>Lahexavirus</taxon>
        <taxon>Lahexavirus LAh6</taxon>
    </lineage>
</organism>
<sequence length="244" mass="27356">MAKIPSAPKASKFPKVIYDVLEDGDYPARIVRYVGLGTQDQPEFQGQKKDPAFKCSFAFELIDTDATGVDEDGNRIDPRPACQFGDFYLFPGAQRGKVYELCRVLDPTIERVPDDQNWFIERLGSIVNVEVGHYKTKAGDIRNKITKIGSVPTRFKSQVGEARLDLVGFDPYEDTPDMFQAYSKLFKFQRDILAEAYDAENIPFAGKEPAKQDEQKENASNSPSTNTSRATTTDSVEEDDDAPF</sequence>
<evidence type="ECO:0000313" key="2">
    <source>
        <dbReference type="EMBL" id="QDH46517.1"/>
    </source>
</evidence>
<dbReference type="Proteomes" id="UP000319466">
    <property type="component" value="Segment"/>
</dbReference>